<dbReference type="InterPro" id="IPR025486">
    <property type="entry name" value="DUF4378"/>
</dbReference>
<dbReference type="ExpressionAtlas" id="A0A3L6E8R6">
    <property type="expression patterns" value="baseline and differential"/>
</dbReference>
<evidence type="ECO:0000259" key="3">
    <source>
        <dbReference type="Pfam" id="PF14309"/>
    </source>
</evidence>
<feature type="region of interest" description="Disordered" evidence="1">
    <location>
        <begin position="131"/>
        <end position="177"/>
    </location>
</feature>
<dbReference type="AlphaFoldDB" id="A0A3L6E8R6"/>
<feature type="compositionally biased region" description="Basic residues" evidence="1">
    <location>
        <begin position="434"/>
        <end position="447"/>
    </location>
</feature>
<feature type="compositionally biased region" description="Polar residues" evidence="1">
    <location>
        <begin position="164"/>
        <end position="177"/>
    </location>
</feature>
<dbReference type="InterPro" id="IPR022212">
    <property type="entry name" value="DUF3741"/>
</dbReference>
<sequence>MLHGGGSRAPAKPRRPSSHSHSRQRAPSPPTPSRRASGAVASAAHESKEQSALEAPVMSSVEETSFTFEFKRAKKAMTPPSLPPVDEPRGENNSRECLSNKPSAVPAKKDTPKQVEFTHCSPGIVGRLMGLDTVPRPKKSLDRCQSDTRANRRHLSGVARGVDSASSGDQACNTSSDELPALNDVFEVTEMESMAMHGPLQPGNQEPYLTNIEADLEFVRQKFLDVKRLATGEGNMNSKEFSEALEVLHSKRDVFLEILQENRTAVSGFSGHILSHSGLQCSSYTSNAAAAAAQPFEKEIPCGMEGVCDGMHVIPKEFEEPVPSMPPRETSVTPVAPLAPNEGKSKGSCRRSEIVVLKPNLQRKSFTPVLSQIVVLKPNLQRKSFTHVLSSQEASQYKQKRDTQHSKPPHHSKQFSVARNDEVLEGERGFALQKARKQAHRSGSRRRSSQEEYNLEADTEKARVSSTSTSHEDTVPIYSSIHSSGPSVSRKARKHLSKRWQMTCQSDSEDSIPKGIKTLGEMLGLSDRDAPRETTHMVGSDPNFSPYNVREVPGSPLGISSKDGWKTGIYCEDDSRAGISRNFLRSKSLPASSTTSTKLSCRRQSAPTCRLPILKDILNAPTDESENAHIRKRSPIRNAKQRNEKATAHLGRENMLPEKEIHVTSEIARHSICVSDIFRASNIHTEKCPDDAIKTEDQEESDSALQHDYKKKTQGFMGCYQTLATSSPETKEVISIQNQDCIELKVCSNSVIIKHFNIYLVNVRWPTCTNNLYDFKKLELAYVVLTLRIIAIFLQRKKYLRLEFGELRGWTVTYFAVLNKSCAGSLFLAVQSLNLQIRSSQEERNPSVEIEADQVYTRTAESASIASAESCDCSSPSALSQQSSGEETYSGIFKSINVGIQELKEQLKMLKMEDQNDICGDYSDTLSSDEFDNMNISIYRTMEEQLSMFKDGEDRDFSYVQDMLASACDLPEHLEDWQVSSDVFLCLENKYSKLVLWSKSDRKLLFDLVNSILADMTIPDIGLCSKLMMKRWPEIDHGQLTEIVRQMVQKRSNCGHFFLEDVQPLPLDHGSEVELVGTKIAMMIHDDIMTDFIVGIMSQENLLVIS</sequence>
<feature type="compositionally biased region" description="Basic and acidic residues" evidence="1">
    <location>
        <begin position="139"/>
        <end position="150"/>
    </location>
</feature>
<protein>
    <recommendedName>
        <fullName evidence="6">Phosphatidylinositol N-acetyglucosaminlytransferase subunit P-related</fullName>
    </recommendedName>
</protein>
<dbReference type="Pfam" id="PF12552">
    <property type="entry name" value="DUF3741"/>
    <property type="match status" value="1"/>
</dbReference>
<dbReference type="EMBL" id="NCVQ01000007">
    <property type="protein sequence ID" value="PWZ17339.1"/>
    <property type="molecule type" value="Genomic_DNA"/>
</dbReference>
<feature type="compositionally biased region" description="Basic residues" evidence="1">
    <location>
        <begin position="11"/>
        <end position="24"/>
    </location>
</feature>
<evidence type="ECO:0000313" key="5">
    <source>
        <dbReference type="Proteomes" id="UP000251960"/>
    </source>
</evidence>
<dbReference type="Pfam" id="PF14309">
    <property type="entry name" value="DUF4378"/>
    <property type="match status" value="1"/>
</dbReference>
<dbReference type="PANTHER" id="PTHR46836:SF1">
    <property type="entry name" value="OS05G0116700 PROTEIN"/>
    <property type="match status" value="1"/>
</dbReference>
<feature type="domain" description="DUF4378" evidence="3">
    <location>
        <begin position="956"/>
        <end position="1090"/>
    </location>
</feature>
<feature type="region of interest" description="Disordered" evidence="1">
    <location>
        <begin position="320"/>
        <end position="347"/>
    </location>
</feature>
<evidence type="ECO:0008006" key="6">
    <source>
        <dbReference type="Google" id="ProtNLM"/>
    </source>
</evidence>
<dbReference type="Proteomes" id="UP000251960">
    <property type="component" value="Chromosome 6"/>
</dbReference>
<organism evidence="4 5">
    <name type="scientific">Zea mays</name>
    <name type="common">Maize</name>
    <dbReference type="NCBI Taxonomy" id="4577"/>
    <lineage>
        <taxon>Eukaryota</taxon>
        <taxon>Viridiplantae</taxon>
        <taxon>Streptophyta</taxon>
        <taxon>Embryophyta</taxon>
        <taxon>Tracheophyta</taxon>
        <taxon>Spermatophyta</taxon>
        <taxon>Magnoliopsida</taxon>
        <taxon>Liliopsida</taxon>
        <taxon>Poales</taxon>
        <taxon>Poaceae</taxon>
        <taxon>PACMAD clade</taxon>
        <taxon>Panicoideae</taxon>
        <taxon>Andropogonodae</taxon>
        <taxon>Andropogoneae</taxon>
        <taxon>Tripsacinae</taxon>
        <taxon>Zea</taxon>
    </lineage>
</organism>
<reference evidence="4 5" key="1">
    <citation type="journal article" date="2018" name="Nat. Genet.">
        <title>Extensive intraspecific gene order and gene structural variations between Mo17 and other maize genomes.</title>
        <authorList>
            <person name="Sun S."/>
            <person name="Zhou Y."/>
            <person name="Chen J."/>
            <person name="Shi J."/>
            <person name="Zhao H."/>
            <person name="Zhao H."/>
            <person name="Song W."/>
            <person name="Zhang M."/>
            <person name="Cui Y."/>
            <person name="Dong X."/>
            <person name="Liu H."/>
            <person name="Ma X."/>
            <person name="Jiao Y."/>
            <person name="Wang B."/>
            <person name="Wei X."/>
            <person name="Stein J.C."/>
            <person name="Glaubitz J.C."/>
            <person name="Lu F."/>
            <person name="Yu G."/>
            <person name="Liang C."/>
            <person name="Fengler K."/>
            <person name="Li B."/>
            <person name="Rafalski A."/>
            <person name="Schnable P.S."/>
            <person name="Ware D.H."/>
            <person name="Buckler E.S."/>
            <person name="Lai J."/>
        </authorList>
    </citation>
    <scope>NUCLEOTIDE SEQUENCE [LARGE SCALE GENOMIC DNA]</scope>
    <source>
        <strain evidence="5">cv. Missouri 17</strain>
        <tissue evidence="4">Seedling</tissue>
    </source>
</reference>
<evidence type="ECO:0000256" key="1">
    <source>
        <dbReference type="SAM" id="MobiDB-lite"/>
    </source>
</evidence>
<accession>A0A3L6E8R6</accession>
<proteinExistence type="predicted"/>
<feature type="region of interest" description="Disordered" evidence="1">
    <location>
        <begin position="623"/>
        <end position="644"/>
    </location>
</feature>
<gene>
    <name evidence="4" type="ORF">Zm00014a_030932</name>
</gene>
<feature type="compositionally biased region" description="Low complexity" evidence="1">
    <location>
        <begin position="33"/>
        <end position="44"/>
    </location>
</feature>
<dbReference type="PANTHER" id="PTHR46836">
    <property type="entry name" value="AFADIN"/>
    <property type="match status" value="1"/>
</dbReference>
<evidence type="ECO:0000313" key="4">
    <source>
        <dbReference type="EMBL" id="PWZ17339.1"/>
    </source>
</evidence>
<feature type="region of interest" description="Disordered" evidence="1">
    <location>
        <begin position="389"/>
        <end position="419"/>
    </location>
</feature>
<feature type="region of interest" description="Disordered" evidence="1">
    <location>
        <begin position="1"/>
        <end position="113"/>
    </location>
</feature>
<feature type="region of interest" description="Disordered" evidence="1">
    <location>
        <begin position="431"/>
        <end position="492"/>
    </location>
</feature>
<comment type="caution">
    <text evidence="4">The sequence shown here is derived from an EMBL/GenBank/DDBJ whole genome shotgun (WGS) entry which is preliminary data.</text>
</comment>
<name>A0A3L6E8R6_MAIZE</name>
<feature type="domain" description="DUF3741" evidence="2">
    <location>
        <begin position="220"/>
        <end position="261"/>
    </location>
</feature>
<evidence type="ECO:0000259" key="2">
    <source>
        <dbReference type="Pfam" id="PF12552"/>
    </source>
</evidence>